<evidence type="ECO:0000259" key="8">
    <source>
        <dbReference type="Pfam" id="PF01883"/>
    </source>
</evidence>
<dbReference type="SUPFAM" id="SSF117916">
    <property type="entry name" value="Fe-S cluster assembly (FSCA) domain-like"/>
    <property type="match status" value="1"/>
</dbReference>
<dbReference type="InterPro" id="IPR034904">
    <property type="entry name" value="FSCA_dom_sf"/>
</dbReference>
<feature type="region of interest" description="Disordered" evidence="7">
    <location>
        <begin position="82"/>
        <end position="111"/>
    </location>
</feature>
<gene>
    <name evidence="9" type="primary">apbC</name>
    <name evidence="9" type="ORF">SMD27_15670</name>
</gene>
<feature type="domain" description="MIP18 family-like" evidence="8">
    <location>
        <begin position="7"/>
        <end position="75"/>
    </location>
</feature>
<dbReference type="CDD" id="cd02037">
    <property type="entry name" value="Mrp_NBP35"/>
    <property type="match status" value="1"/>
</dbReference>
<accession>A0ABU5EFP9</accession>
<evidence type="ECO:0000256" key="5">
    <source>
        <dbReference type="ARBA" id="ARBA00023014"/>
    </source>
</evidence>
<proteinExistence type="inferred from homology"/>
<dbReference type="SUPFAM" id="SSF52540">
    <property type="entry name" value="P-loop containing nucleoside triphosphate hydrolases"/>
    <property type="match status" value="1"/>
</dbReference>
<feature type="binding site" evidence="6">
    <location>
        <begin position="123"/>
        <end position="130"/>
    </location>
    <ligand>
        <name>ATP</name>
        <dbReference type="ChEBI" id="CHEBI:30616"/>
    </ligand>
</feature>
<evidence type="ECO:0000256" key="2">
    <source>
        <dbReference type="ARBA" id="ARBA00022741"/>
    </source>
</evidence>
<keyword evidence="4 6" id="KW-0408">Iron</keyword>
<sequence length="374" mass="39322">MTAINQEQVLAALQRIAAPGGGDLVSRQMISGLAIREGHVSFLIEVAPQDGPQMEPLRKAAEQAVEQLPGVLSVTAGLTAHRKPGAVQPPRQQHGHSHAAPGQPTGGKQGLSGVTHIIAVASGKGGVGKSTTAANLALAMSALGHKVGLLDADIYGPSQPRLMGISGKPQSPDGKRLNPMENHGIKVMSIGFMVAEDTPMIWRGPMVMGALTQLLRDVNWAPLDVLVCDLPPGTGDAQLTMAQNVPLSGAVIVSTPQDIALIDAKKGLNMFRKVDVPVLGIIENMSYFCCPNCGHRSEIFAHGGAQREAERGGVDFLGEIPLDIAIRETSDGGRPIVVSDPQSPHAAAYRDMAQRIWDKLQGGTGRTAPRIVIQ</sequence>
<dbReference type="Pfam" id="PF01883">
    <property type="entry name" value="FeS_assembly_P"/>
    <property type="match status" value="1"/>
</dbReference>
<dbReference type="RefSeq" id="WP_320509349.1">
    <property type="nucleotide sequence ID" value="NZ_JAXCLW010000004.1"/>
</dbReference>
<comment type="subunit">
    <text evidence="6">Homodimer.</text>
</comment>
<dbReference type="Gene3D" id="3.40.50.300">
    <property type="entry name" value="P-loop containing nucleotide triphosphate hydrolases"/>
    <property type="match status" value="1"/>
</dbReference>
<dbReference type="InterPro" id="IPR019591">
    <property type="entry name" value="Mrp/NBP35_ATP-bd"/>
</dbReference>
<keyword evidence="10" id="KW-1185">Reference proteome</keyword>
<keyword evidence="2 6" id="KW-0547">Nucleotide-binding</keyword>
<keyword evidence="1 6" id="KW-0479">Metal-binding</keyword>
<dbReference type="HAMAP" id="MF_02040">
    <property type="entry name" value="Mrp_NBP35"/>
    <property type="match status" value="1"/>
</dbReference>
<evidence type="ECO:0000256" key="4">
    <source>
        <dbReference type="ARBA" id="ARBA00023004"/>
    </source>
</evidence>
<protein>
    <recommendedName>
        <fullName evidence="6">Iron-sulfur cluster carrier protein</fullName>
    </recommendedName>
</protein>
<evidence type="ECO:0000256" key="3">
    <source>
        <dbReference type="ARBA" id="ARBA00022840"/>
    </source>
</evidence>
<evidence type="ECO:0000256" key="1">
    <source>
        <dbReference type="ARBA" id="ARBA00022723"/>
    </source>
</evidence>
<comment type="caution">
    <text evidence="9">The sequence shown here is derived from an EMBL/GenBank/DDBJ whole genome shotgun (WGS) entry which is preliminary data.</text>
</comment>
<dbReference type="InterPro" id="IPR033756">
    <property type="entry name" value="YlxH/NBP35"/>
</dbReference>
<reference evidence="9 10" key="1">
    <citation type="journal article" date="2016" name="Antonie Van Leeuwenhoek">
        <title>Dongia soli sp. nov., isolated from soil from Dokdo, Korea.</title>
        <authorList>
            <person name="Kim D.U."/>
            <person name="Lee H."/>
            <person name="Kim H."/>
            <person name="Kim S.G."/>
            <person name="Ka J.O."/>
        </authorList>
    </citation>
    <scope>NUCLEOTIDE SEQUENCE [LARGE SCALE GENOMIC DNA]</scope>
    <source>
        <strain evidence="9 10">D78</strain>
    </source>
</reference>
<dbReference type="NCBIfam" id="NF008669">
    <property type="entry name" value="PRK11670.1"/>
    <property type="match status" value="1"/>
</dbReference>
<evidence type="ECO:0000313" key="10">
    <source>
        <dbReference type="Proteomes" id="UP001279642"/>
    </source>
</evidence>
<dbReference type="Gene3D" id="3.30.300.130">
    <property type="entry name" value="Fe-S cluster assembly (FSCA)"/>
    <property type="match status" value="1"/>
</dbReference>
<keyword evidence="6" id="KW-0378">Hydrolase</keyword>
<organism evidence="9 10">
    <name type="scientific">Dongia soli</name>
    <dbReference type="NCBI Taxonomy" id="600628"/>
    <lineage>
        <taxon>Bacteria</taxon>
        <taxon>Pseudomonadati</taxon>
        <taxon>Pseudomonadota</taxon>
        <taxon>Alphaproteobacteria</taxon>
        <taxon>Rhodospirillales</taxon>
        <taxon>Dongiaceae</taxon>
        <taxon>Dongia</taxon>
    </lineage>
</organism>
<evidence type="ECO:0000256" key="7">
    <source>
        <dbReference type="SAM" id="MobiDB-lite"/>
    </source>
</evidence>
<evidence type="ECO:0000256" key="6">
    <source>
        <dbReference type="HAMAP-Rule" id="MF_02040"/>
    </source>
</evidence>
<dbReference type="InterPro" id="IPR027417">
    <property type="entry name" value="P-loop_NTPase"/>
</dbReference>
<keyword evidence="5 6" id="KW-0411">Iron-sulfur</keyword>
<comment type="function">
    <text evidence="6">Binds and transfers iron-sulfur (Fe-S) clusters to target apoproteins. Can hydrolyze ATP.</text>
</comment>
<dbReference type="PANTHER" id="PTHR42961:SF2">
    <property type="entry name" value="IRON-SULFUR PROTEIN NUBPL"/>
    <property type="match status" value="1"/>
</dbReference>
<dbReference type="EMBL" id="JAXCLW010000004">
    <property type="protein sequence ID" value="MDY0884283.1"/>
    <property type="molecule type" value="Genomic_DNA"/>
</dbReference>
<name>A0ABU5EFP9_9PROT</name>
<comment type="similarity">
    <text evidence="6">Belongs to the Mrp/NBP35 ATP-binding proteins family.</text>
</comment>
<evidence type="ECO:0000313" key="9">
    <source>
        <dbReference type="EMBL" id="MDY0884283.1"/>
    </source>
</evidence>
<dbReference type="PANTHER" id="PTHR42961">
    <property type="entry name" value="IRON-SULFUR PROTEIN NUBPL"/>
    <property type="match status" value="1"/>
</dbReference>
<keyword evidence="3 6" id="KW-0067">ATP-binding</keyword>
<dbReference type="InterPro" id="IPR002744">
    <property type="entry name" value="MIP18-like"/>
</dbReference>
<dbReference type="Proteomes" id="UP001279642">
    <property type="component" value="Unassembled WGS sequence"/>
</dbReference>
<dbReference type="Pfam" id="PF10609">
    <property type="entry name" value="ParA"/>
    <property type="match status" value="1"/>
</dbReference>
<dbReference type="InterPro" id="IPR044304">
    <property type="entry name" value="NUBPL-like"/>
</dbReference>